<accession>A0A2H5QHP8</accession>
<evidence type="ECO:0000313" key="2">
    <source>
        <dbReference type="Proteomes" id="UP000236630"/>
    </source>
</evidence>
<organism evidence="1 2">
    <name type="scientific">Citrus unshiu</name>
    <name type="common">Satsuma mandarin</name>
    <name type="synonym">Citrus nobilis var. unshiu</name>
    <dbReference type="NCBI Taxonomy" id="55188"/>
    <lineage>
        <taxon>Eukaryota</taxon>
        <taxon>Viridiplantae</taxon>
        <taxon>Streptophyta</taxon>
        <taxon>Embryophyta</taxon>
        <taxon>Tracheophyta</taxon>
        <taxon>Spermatophyta</taxon>
        <taxon>Magnoliopsida</taxon>
        <taxon>eudicotyledons</taxon>
        <taxon>Gunneridae</taxon>
        <taxon>Pentapetalae</taxon>
        <taxon>rosids</taxon>
        <taxon>malvids</taxon>
        <taxon>Sapindales</taxon>
        <taxon>Rutaceae</taxon>
        <taxon>Aurantioideae</taxon>
        <taxon>Citrus</taxon>
    </lineage>
</organism>
<dbReference type="EMBL" id="BDQV01000396">
    <property type="protein sequence ID" value="GAY64149.1"/>
    <property type="molecule type" value="Genomic_DNA"/>
</dbReference>
<name>A0A2H5QHP8_CITUN</name>
<comment type="caution">
    <text evidence="1">The sequence shown here is derived from an EMBL/GenBank/DDBJ whole genome shotgun (WGS) entry which is preliminary data.</text>
</comment>
<evidence type="ECO:0000313" key="1">
    <source>
        <dbReference type="EMBL" id="GAY64149.1"/>
    </source>
</evidence>
<sequence length="92" mass="10605">MTPYSLLKLQNDSSCQRFLSILRMNLEQLWIICNILGHSTINILPLLGHQMYKRYFHLLLVQYNVGDALCGPDMLVGSHILNDLETAEKWST</sequence>
<reference evidence="1 2" key="1">
    <citation type="journal article" date="2017" name="Front. Genet.">
        <title>Draft sequencing of the heterozygous diploid genome of Satsuma (Citrus unshiu Marc.) using a hybrid assembly approach.</title>
        <authorList>
            <person name="Shimizu T."/>
            <person name="Tanizawa Y."/>
            <person name="Mochizuki T."/>
            <person name="Nagasaki H."/>
            <person name="Yoshioka T."/>
            <person name="Toyoda A."/>
            <person name="Fujiyama A."/>
            <person name="Kaminuma E."/>
            <person name="Nakamura Y."/>
        </authorList>
    </citation>
    <scope>NUCLEOTIDE SEQUENCE [LARGE SCALE GENOMIC DNA]</scope>
    <source>
        <strain evidence="2">cv. Miyagawa wase</strain>
    </source>
</reference>
<gene>
    <name evidence="1" type="ORF">CUMW_231380</name>
</gene>
<keyword evidence="2" id="KW-1185">Reference proteome</keyword>
<dbReference type="AlphaFoldDB" id="A0A2H5QHP8"/>
<dbReference type="Proteomes" id="UP000236630">
    <property type="component" value="Unassembled WGS sequence"/>
</dbReference>
<proteinExistence type="predicted"/>
<protein>
    <submittedName>
        <fullName evidence="1">Uncharacterized protein</fullName>
    </submittedName>
</protein>